<dbReference type="InterPro" id="IPR042100">
    <property type="entry name" value="Bug_dom1"/>
</dbReference>
<evidence type="ECO:0000313" key="2">
    <source>
        <dbReference type="EMBL" id="CAG9170612.1"/>
    </source>
</evidence>
<name>A0ABM8WT34_9BURK</name>
<dbReference type="Proteomes" id="UP000727654">
    <property type="component" value="Unassembled WGS sequence"/>
</dbReference>
<organism evidence="2 3">
    <name type="scientific">Cupriavidus laharis</name>
    <dbReference type="NCBI Taxonomy" id="151654"/>
    <lineage>
        <taxon>Bacteria</taxon>
        <taxon>Pseudomonadati</taxon>
        <taxon>Pseudomonadota</taxon>
        <taxon>Betaproteobacteria</taxon>
        <taxon>Burkholderiales</taxon>
        <taxon>Burkholderiaceae</taxon>
        <taxon>Cupriavidus</taxon>
    </lineage>
</organism>
<dbReference type="Pfam" id="PF03401">
    <property type="entry name" value="TctC"/>
    <property type="match status" value="1"/>
</dbReference>
<dbReference type="PANTHER" id="PTHR42928:SF5">
    <property type="entry name" value="BLR1237 PROTEIN"/>
    <property type="match status" value="1"/>
</dbReference>
<evidence type="ECO:0008006" key="4">
    <source>
        <dbReference type="Google" id="ProtNLM"/>
    </source>
</evidence>
<dbReference type="EMBL" id="CAJZAI010000003">
    <property type="protein sequence ID" value="CAG9170612.1"/>
    <property type="molecule type" value="Genomic_DNA"/>
</dbReference>
<comment type="caution">
    <text evidence="2">The sequence shown here is derived from an EMBL/GenBank/DDBJ whole genome shotgun (WGS) entry which is preliminary data.</text>
</comment>
<accession>A0ABM8WT34</accession>
<gene>
    <name evidence="2" type="ORF">LMG23992_01669</name>
</gene>
<reference evidence="2 3" key="1">
    <citation type="submission" date="2021-08" db="EMBL/GenBank/DDBJ databases">
        <authorList>
            <person name="Peeters C."/>
        </authorList>
    </citation>
    <scope>NUCLEOTIDE SEQUENCE [LARGE SCALE GENOMIC DNA]</scope>
    <source>
        <strain evidence="2 3">LMG 23992</strain>
    </source>
</reference>
<protein>
    <recommendedName>
        <fullName evidence="4">Tripartite tricarboxylate transporter substrate binding protein</fullName>
    </recommendedName>
</protein>
<dbReference type="PANTHER" id="PTHR42928">
    <property type="entry name" value="TRICARBOXYLATE-BINDING PROTEIN"/>
    <property type="match status" value="1"/>
</dbReference>
<dbReference type="InterPro" id="IPR005064">
    <property type="entry name" value="BUG"/>
</dbReference>
<evidence type="ECO:0000313" key="3">
    <source>
        <dbReference type="Proteomes" id="UP000727654"/>
    </source>
</evidence>
<keyword evidence="3" id="KW-1185">Reference proteome</keyword>
<evidence type="ECO:0000256" key="1">
    <source>
        <dbReference type="ARBA" id="ARBA00006987"/>
    </source>
</evidence>
<comment type="similarity">
    <text evidence="1">Belongs to the UPF0065 (bug) family.</text>
</comment>
<proteinExistence type="inferred from homology"/>
<sequence>MPTLEELGLTPFNVTFWIGMLAPAGTPPQIVQKLHSVTRGVLEDAKAKAALGQQGDVVMIDSATFAKRIEKEDASWGAVIQREGITLD</sequence>
<dbReference type="Gene3D" id="3.40.190.150">
    <property type="entry name" value="Bordetella uptake gene, domain 1"/>
    <property type="match status" value="1"/>
</dbReference>